<dbReference type="GO" id="GO:0006352">
    <property type="term" value="P:DNA-templated transcription initiation"/>
    <property type="evidence" value="ECO:0007669"/>
    <property type="project" value="InterPro"/>
</dbReference>
<dbReference type="RefSeq" id="WP_126539157.1">
    <property type="nucleotide sequence ID" value="NZ_AP018560.1"/>
</dbReference>
<dbReference type="InterPro" id="IPR039425">
    <property type="entry name" value="RNA_pol_sigma-70-like"/>
</dbReference>
<dbReference type="SUPFAM" id="SSF88659">
    <property type="entry name" value="Sigma3 and sigma4 domains of RNA polymerase sigma factors"/>
    <property type="match status" value="1"/>
</dbReference>
<dbReference type="InterPro" id="IPR014284">
    <property type="entry name" value="RNA_pol_sigma-70_dom"/>
</dbReference>
<dbReference type="PANTHER" id="PTHR43133:SF46">
    <property type="entry name" value="RNA POLYMERASE SIGMA-70 FACTOR ECF SUBFAMILY"/>
    <property type="match status" value="1"/>
</dbReference>
<protein>
    <submittedName>
        <fullName evidence="7">RNA polymerase sigma factor RpoE</fullName>
    </submittedName>
</protein>
<dbReference type="GO" id="GO:0016987">
    <property type="term" value="F:sigma factor activity"/>
    <property type="evidence" value="ECO:0007669"/>
    <property type="project" value="UniProtKB-KW"/>
</dbReference>
<evidence type="ECO:0000313" key="7">
    <source>
        <dbReference type="EMBL" id="BBD80852.1"/>
    </source>
</evidence>
<keyword evidence="4" id="KW-0804">Transcription</keyword>
<reference evidence="8" key="2">
    <citation type="submission" date="2018-06" db="EMBL/GenBank/DDBJ databases">
        <title>Genome sequence of Rhodanobacteraceae bacterium strain Dysh456.</title>
        <authorList>
            <person name="Fukui M."/>
        </authorList>
    </citation>
    <scope>NUCLEOTIDE SEQUENCE [LARGE SCALE GENOMIC DNA]</scope>
    <source>
        <strain evidence="8">Dysh456</strain>
    </source>
</reference>
<comment type="similarity">
    <text evidence="1">Belongs to the sigma-70 factor family. ECF subfamily.</text>
</comment>
<keyword evidence="2" id="KW-0805">Transcription regulation</keyword>
<dbReference type="InterPro" id="IPR013249">
    <property type="entry name" value="RNA_pol_sigma70_r4_t2"/>
</dbReference>
<evidence type="ECO:0000256" key="1">
    <source>
        <dbReference type="ARBA" id="ARBA00010641"/>
    </source>
</evidence>
<evidence type="ECO:0000256" key="4">
    <source>
        <dbReference type="ARBA" id="ARBA00023163"/>
    </source>
</evidence>
<dbReference type="AlphaFoldDB" id="A0A2Z6E7U8"/>
<evidence type="ECO:0000256" key="3">
    <source>
        <dbReference type="ARBA" id="ARBA00023082"/>
    </source>
</evidence>
<keyword evidence="3" id="KW-0731">Sigma factor</keyword>
<dbReference type="OrthoDB" id="9780326at2"/>
<dbReference type="InterPro" id="IPR013325">
    <property type="entry name" value="RNA_pol_sigma_r2"/>
</dbReference>
<reference evidence="8" key="1">
    <citation type="submission" date="2018-04" db="EMBL/GenBank/DDBJ databases">
        <authorList>
            <person name="Watanabe M."/>
            <person name="Kojima H."/>
        </authorList>
    </citation>
    <scope>NUCLEOTIDE SEQUENCE [LARGE SCALE GENOMIC DNA]</scope>
    <source>
        <strain evidence="8">Dysh456</strain>
    </source>
</reference>
<dbReference type="NCBIfam" id="TIGR02937">
    <property type="entry name" value="sigma70-ECF"/>
    <property type="match status" value="1"/>
</dbReference>
<dbReference type="PANTHER" id="PTHR43133">
    <property type="entry name" value="RNA POLYMERASE ECF-TYPE SIGMA FACTO"/>
    <property type="match status" value="1"/>
</dbReference>
<dbReference type="SUPFAM" id="SSF88946">
    <property type="entry name" value="Sigma2 domain of RNA polymerase sigma factors"/>
    <property type="match status" value="1"/>
</dbReference>
<dbReference type="GO" id="GO:0003677">
    <property type="term" value="F:DNA binding"/>
    <property type="evidence" value="ECO:0007669"/>
    <property type="project" value="InterPro"/>
</dbReference>
<organism evidence="7 8">
    <name type="scientific">Aerosticca soli</name>
    <dbReference type="NCBI Taxonomy" id="2010829"/>
    <lineage>
        <taxon>Bacteria</taxon>
        <taxon>Pseudomonadati</taxon>
        <taxon>Pseudomonadota</taxon>
        <taxon>Gammaproteobacteria</taxon>
        <taxon>Lysobacterales</taxon>
        <taxon>Rhodanobacteraceae</taxon>
        <taxon>Aerosticca</taxon>
    </lineage>
</organism>
<keyword evidence="8" id="KW-1185">Reference proteome</keyword>
<evidence type="ECO:0000259" key="5">
    <source>
        <dbReference type="Pfam" id="PF04542"/>
    </source>
</evidence>
<evidence type="ECO:0000259" key="6">
    <source>
        <dbReference type="Pfam" id="PF08281"/>
    </source>
</evidence>
<dbReference type="KEGG" id="rbd:ALSL_2226"/>
<dbReference type="InterPro" id="IPR036388">
    <property type="entry name" value="WH-like_DNA-bd_sf"/>
</dbReference>
<dbReference type="CDD" id="cd06171">
    <property type="entry name" value="Sigma70_r4"/>
    <property type="match status" value="1"/>
</dbReference>
<dbReference type="Gene3D" id="1.10.10.10">
    <property type="entry name" value="Winged helix-like DNA-binding domain superfamily/Winged helix DNA-binding domain"/>
    <property type="match status" value="1"/>
</dbReference>
<dbReference type="Pfam" id="PF08281">
    <property type="entry name" value="Sigma70_r4_2"/>
    <property type="match status" value="1"/>
</dbReference>
<dbReference type="Proteomes" id="UP000270530">
    <property type="component" value="Chromosome"/>
</dbReference>
<feature type="domain" description="RNA polymerase sigma factor 70 region 4 type 2" evidence="6">
    <location>
        <begin position="125"/>
        <end position="176"/>
    </location>
</feature>
<dbReference type="Pfam" id="PF04542">
    <property type="entry name" value="Sigma70_r2"/>
    <property type="match status" value="1"/>
</dbReference>
<gene>
    <name evidence="7" type="ORF">ALSL_2226</name>
</gene>
<dbReference type="InterPro" id="IPR007627">
    <property type="entry name" value="RNA_pol_sigma70_r2"/>
</dbReference>
<evidence type="ECO:0000256" key="2">
    <source>
        <dbReference type="ARBA" id="ARBA00023015"/>
    </source>
</evidence>
<accession>A0A2Z6E7U8</accession>
<dbReference type="Gene3D" id="1.10.1740.10">
    <property type="match status" value="1"/>
</dbReference>
<dbReference type="EMBL" id="AP018560">
    <property type="protein sequence ID" value="BBD80852.1"/>
    <property type="molecule type" value="Genomic_DNA"/>
</dbReference>
<name>A0A2Z6E7U8_9GAMM</name>
<sequence length="191" mass="20763">MTPDDVVLVARAQAGDDRRAFAELVRRHQGRVRALLRRLCREDAALADDLAQDAFVQAWRALPTFRAEASFAGWMQRIAYNRFLMHVRATRAPAARTLPMDATPELPAEAPSPAALAEAAVAGAEVRRALDVLSPAERMAIVQCYYLGHSHEQAAAAMGCPVGTVKSHIFRARGKLKLALAAWAPLTTGEP</sequence>
<proteinExistence type="inferred from homology"/>
<feature type="domain" description="RNA polymerase sigma-70 region 2" evidence="5">
    <location>
        <begin position="24"/>
        <end position="91"/>
    </location>
</feature>
<evidence type="ECO:0000313" key="8">
    <source>
        <dbReference type="Proteomes" id="UP000270530"/>
    </source>
</evidence>
<dbReference type="InterPro" id="IPR013324">
    <property type="entry name" value="RNA_pol_sigma_r3/r4-like"/>
</dbReference>